<evidence type="ECO:0000256" key="2">
    <source>
        <dbReference type="ARBA" id="ARBA00022737"/>
    </source>
</evidence>
<dbReference type="InterPro" id="IPR017897">
    <property type="entry name" value="Thrombospondin_3_rpt"/>
</dbReference>
<feature type="signal peptide" evidence="3">
    <location>
        <begin position="1"/>
        <end position="21"/>
    </location>
</feature>
<dbReference type="InterPro" id="IPR026341">
    <property type="entry name" value="T9SS_type_B"/>
</dbReference>
<proteinExistence type="predicted"/>
<dbReference type="InterPro" id="IPR028974">
    <property type="entry name" value="TSP_type-3_rpt"/>
</dbReference>
<dbReference type="InterPro" id="IPR003410">
    <property type="entry name" value="HYR_dom"/>
</dbReference>
<gene>
    <name evidence="5" type="ORF">H8R27_10015</name>
</gene>
<dbReference type="PANTHER" id="PTHR24273">
    <property type="entry name" value="FI04643P-RELATED"/>
    <property type="match status" value="1"/>
</dbReference>
<reference evidence="5 6" key="1">
    <citation type="submission" date="2020-08" db="EMBL/GenBank/DDBJ databases">
        <title>Description of novel Flavobacterium F-408 isolate.</title>
        <authorList>
            <person name="Saticioglu I.B."/>
            <person name="Duman M."/>
            <person name="Altun S."/>
        </authorList>
    </citation>
    <scope>NUCLEOTIDE SEQUENCE [LARGE SCALE GENOMIC DNA]</scope>
    <source>
        <strain evidence="5 6">F-408</strain>
    </source>
</reference>
<dbReference type="PROSITE" id="PS50825">
    <property type="entry name" value="HYR"/>
    <property type="match status" value="1"/>
</dbReference>
<dbReference type="InterPro" id="IPR003367">
    <property type="entry name" value="Thrombospondin_3-like_rpt"/>
</dbReference>
<dbReference type="PANTHER" id="PTHR24273:SF32">
    <property type="entry name" value="HYALIN"/>
    <property type="match status" value="1"/>
</dbReference>
<organism evidence="5 6">
    <name type="scientific">Flavobacterium bernardetii</name>
    <dbReference type="NCBI Taxonomy" id="2813823"/>
    <lineage>
        <taxon>Bacteria</taxon>
        <taxon>Pseudomonadati</taxon>
        <taxon>Bacteroidota</taxon>
        <taxon>Flavobacteriia</taxon>
        <taxon>Flavobacteriales</taxon>
        <taxon>Flavobacteriaceae</taxon>
        <taxon>Flavobacterium</taxon>
    </lineage>
</organism>
<feature type="domain" description="HYR" evidence="4">
    <location>
        <begin position="683"/>
        <end position="780"/>
    </location>
</feature>
<dbReference type="Pfam" id="PF13585">
    <property type="entry name" value="CHU_C"/>
    <property type="match status" value="1"/>
</dbReference>
<dbReference type="EMBL" id="JACRUN010000005">
    <property type="protein sequence ID" value="MBC5835221.1"/>
    <property type="molecule type" value="Genomic_DNA"/>
</dbReference>
<evidence type="ECO:0000256" key="3">
    <source>
        <dbReference type="SAM" id="SignalP"/>
    </source>
</evidence>
<dbReference type="Pfam" id="PF02412">
    <property type="entry name" value="TSP_3"/>
    <property type="match status" value="2"/>
</dbReference>
<evidence type="ECO:0000313" key="6">
    <source>
        <dbReference type="Proteomes" id="UP000605990"/>
    </source>
</evidence>
<dbReference type="SUPFAM" id="SSF63825">
    <property type="entry name" value="YWTD domain"/>
    <property type="match status" value="1"/>
</dbReference>
<dbReference type="Gene3D" id="4.10.1080.10">
    <property type="entry name" value="TSP type-3 repeat"/>
    <property type="match status" value="1"/>
</dbReference>
<dbReference type="InterPro" id="IPR025592">
    <property type="entry name" value="DUF4347"/>
</dbReference>
<protein>
    <submittedName>
        <fullName evidence="5">Gliding motility-associated C-terminal domain-containing protein</fullName>
    </submittedName>
</protein>
<evidence type="ECO:0000256" key="1">
    <source>
        <dbReference type="ARBA" id="ARBA00022729"/>
    </source>
</evidence>
<dbReference type="PROSITE" id="PS51234">
    <property type="entry name" value="TSP3"/>
    <property type="match status" value="1"/>
</dbReference>
<comment type="caution">
    <text evidence="5">The sequence shown here is derived from an EMBL/GenBank/DDBJ whole genome shotgun (WGS) entry which is preliminary data.</text>
</comment>
<sequence>MKIKLLLVGILFLLFSSEVFAQSGVHLFLIDEKVENPEIIEANAKSELNVKTLRVSSKAGFAEITELIKSVIKSEKLLSVNIFSHGKKGLFELGSEIITNHNIFESKNSNFFYGLNMSIEHNGSLNIFSCESGSSDEGNQLFDSLKQLGNYSVAMSTDITGGKTNWNLELSEKESFQSVLSDNINRTYRGNLQVAVEPGYTVTTAFLGTGYVTEMTTDWTGKRLFWHIDNSGGNPTTLRNGDIAAQTFALVPGVWATTWHPFIATDIEYYNNSIFTWSNSVLSMRDLSAPGAVTLASAPAVSGNECGFAVIGDTLYFQGSGRLWSKNLTTGVVTNVMAMLDNSGLEYCQTTNKLYYLNYSNNQLCEVNLAGPSLVVKSTIPAGHNANFAVDPAGQFAYIHYGASVQKVNLTTGVITAFVAAIPSVSANSDVRVGPSTGVLGGNSLYIGGIDRIWEVKICTPSSITPNIASLPDVTGQCSVAAPTAPTATDNCGTIITGTTSTVFPITTQGTITVTWTYTSGSVTTTQTQNVIVNDVTNPIITIPSTLTSVDQQQLVLNTCMGNFTQQNLAQSFIPIQNSINGASILLTDNGAGIGNVTLSLYSTLNGTLLASGTDLGVSANEWASVSWPSISITPGATYYLVATGTNGAQCWSGNTSNPYPNGQTYANSGFGAFPSFDYVFTTTYESTGGNICGSTLTYSANLGSCATNVTTNNPIISDNCAVNNLIWTISGATVDASPVSGINNLNTHSFNTGTSTVEYTLSDNNGNTSICSYNVVITDTQVPTVITQNITVQLDATGNATITAAQVDNGSTDNCGIATMTVSPNTFTCANVGPNTVTLTVTDVNGNMSTGTATVTIQDTVLPTVITQNITVQLDATGNATITAAQVDNGSTDNCGIATMTVLPNIFTCANVGPNTVTLTVTDINGNISTGTATVTVQDTVLPTVITQNITVQLDATGNTTITAAQIDNGSTDNCSITTMTVLPNTFTCANVGPNTVTLTVTDANGNISTGTATVTIQDTVLPTVITQNITVQLDATGNATITAAQIDNGSTDNCSITTMTVLPNTFTCANVGPNTVTLTVTDVNGNISTGTATVTIQDTVLPTVITQNITVQLDATGNATITAAQVDNGSTDNCSIATMTVLPNTFTCANVGPNTVTLTVTDANGNISTGTATVTIQDTVLPTVITQNITVQLDATGNATITAAQVDNGSTDNCSIATMTVLPNTFTCANVGPNTVTLTVTDANGNISTGTATVTIQDTVLPTVITQNITVQLDVNGNATITAAQVDNGSTDNCSIATMTVLPNTFTCANVGPNTVTLTVTDVNGNISTGTATVTIQDTVLPTVITQNITVQLDATGNATITAAQVNNGSTDNCSIATMTVLPNTFTCANVGPNTVTLTVTDANGNISNGTATVTIQDTVLPTVITQNITVQLDATGNATITAAQIDNGSTDNCSITTMTVLPNTFTCANVGPNTVTLTVTDVNGNISTGTATVTIQDTVLPTVITQNITVQLDATGNASITAAQVDNGSTDNCSIATMTVLPNTFTCANVGPNTVTLTVTDVNGNISTGTATVTIQDTVLPTVITQNITVQLDATGNASITAAQVDNGSTDNCSITTMTVLPNTFTCANVGSNTVTLTVTDVNGNISTGTAIVTIQDTVLPTIITQNITVQLDVNGNATITAAQIDNGSTDNCGITTITVSPTSFTCANAGPNTVTLTVTDVNGNINTATATVTVANSFGDNDSDGIQDNCDDDDDNDGVLDTSDNCELIGNSDQADNDSDGLGDLCDDDDDNDGILDISDNCQFTYNPDQQDRDNDGIGDLCDLIEVNVSEAITPNGDGINDTWMIYNIENYPNNSIRVFNRWGSEVFFAKGYQNDWNGAYKNNSQPLPDSGSYYYQLDLDGNGSIEKDGWIYITRQ</sequence>
<dbReference type="NCBIfam" id="TIGR04131">
    <property type="entry name" value="Bac_Flav_CTERM"/>
    <property type="match status" value="1"/>
</dbReference>
<dbReference type="Pfam" id="PF14252">
    <property type="entry name" value="DUF4347"/>
    <property type="match status" value="1"/>
</dbReference>
<evidence type="ECO:0000259" key="4">
    <source>
        <dbReference type="PROSITE" id="PS50825"/>
    </source>
</evidence>
<keyword evidence="6" id="KW-1185">Reference proteome</keyword>
<dbReference type="InterPro" id="IPR022409">
    <property type="entry name" value="PKD/Chitinase_dom"/>
</dbReference>
<name>A0ABR7IZJ6_9FLAO</name>
<dbReference type="Proteomes" id="UP000605990">
    <property type="component" value="Unassembled WGS sequence"/>
</dbReference>
<accession>A0ABR7IZJ6</accession>
<keyword evidence="2" id="KW-0677">Repeat</keyword>
<keyword evidence="1 3" id="KW-0732">Signal</keyword>
<evidence type="ECO:0000313" key="5">
    <source>
        <dbReference type="EMBL" id="MBC5835221.1"/>
    </source>
</evidence>
<dbReference type="RefSeq" id="WP_187003018.1">
    <property type="nucleotide sequence ID" value="NZ_JACRUN010000005.1"/>
</dbReference>
<dbReference type="SMART" id="SM00089">
    <property type="entry name" value="PKD"/>
    <property type="match status" value="10"/>
</dbReference>
<dbReference type="SUPFAM" id="SSF103647">
    <property type="entry name" value="TSP type-3 repeat"/>
    <property type="match status" value="1"/>
</dbReference>
<feature type="chain" id="PRO_5045675185" evidence="3">
    <location>
        <begin position="22"/>
        <end position="1921"/>
    </location>
</feature>